<dbReference type="PATRIC" id="fig|1354253.4.peg.4452"/>
<proteinExistence type="predicted"/>
<evidence type="ECO:0000313" key="2">
    <source>
        <dbReference type="Proteomes" id="UP000078504"/>
    </source>
</evidence>
<protein>
    <submittedName>
        <fullName evidence="1">Uncharacterized protein</fullName>
    </submittedName>
</protein>
<dbReference type="AlphaFoldDB" id="A0A1B7HN63"/>
<sequence length="163" mass="18094">MHYMKPEQILNFFHMFTKPTSTVEFTVNDTNAVVMMVSDNDELTAATVISVHENAADANTAKGVYEAAFKMYRETMTTQETEMNINEKVKIGMTLENAIAFANSTAAVNEKNEVLITMVRNGVTETKVFSSHATAEEAQAEKAEHEKMVADFKSQVAAEEVTQ</sequence>
<dbReference type="EMBL" id="LXEP01000044">
    <property type="protein sequence ID" value="OAT17094.1"/>
    <property type="molecule type" value="Genomic_DNA"/>
</dbReference>
<accession>A0A1B7HN63</accession>
<dbReference type="Proteomes" id="UP000078504">
    <property type="component" value="Unassembled WGS sequence"/>
</dbReference>
<organism evidence="1 2">
    <name type="scientific">Buttiauxella gaviniae ATCC 51604</name>
    <dbReference type="NCBI Taxonomy" id="1354253"/>
    <lineage>
        <taxon>Bacteria</taxon>
        <taxon>Pseudomonadati</taxon>
        <taxon>Pseudomonadota</taxon>
        <taxon>Gammaproteobacteria</taxon>
        <taxon>Enterobacterales</taxon>
        <taxon>Enterobacteriaceae</taxon>
        <taxon>Buttiauxella</taxon>
    </lineage>
</organism>
<reference evidence="1 2" key="1">
    <citation type="submission" date="2016-04" db="EMBL/GenBank/DDBJ databases">
        <title>ATOL: Assembling a taxonomically balanced genome-scale reconstruction of the evolutionary history of the Enterobacteriaceae.</title>
        <authorList>
            <person name="Plunkett G.III."/>
            <person name="Neeno-Eckwall E.C."/>
            <person name="Glasner J.D."/>
            <person name="Perna N.T."/>
        </authorList>
    </citation>
    <scope>NUCLEOTIDE SEQUENCE [LARGE SCALE GENOMIC DNA]</scope>
    <source>
        <strain evidence="1 2">ATCC 51604</strain>
    </source>
</reference>
<gene>
    <name evidence="1" type="ORF">M977_04340</name>
</gene>
<evidence type="ECO:0000313" key="1">
    <source>
        <dbReference type="EMBL" id="OAT17094.1"/>
    </source>
</evidence>
<comment type="caution">
    <text evidence="1">The sequence shown here is derived from an EMBL/GenBank/DDBJ whole genome shotgun (WGS) entry which is preliminary data.</text>
</comment>
<dbReference type="RefSeq" id="WP_064518825.1">
    <property type="nucleotide sequence ID" value="NZ_LXEP01000044.1"/>
</dbReference>
<name>A0A1B7HN63_9ENTR</name>